<feature type="region of interest" description="Disordered" evidence="1">
    <location>
        <begin position="1"/>
        <end position="69"/>
    </location>
</feature>
<accession>A0AAD8LES0</accession>
<evidence type="ECO:0000256" key="1">
    <source>
        <dbReference type="SAM" id="MobiDB-lite"/>
    </source>
</evidence>
<evidence type="ECO:0000313" key="3">
    <source>
        <dbReference type="Proteomes" id="UP001229421"/>
    </source>
</evidence>
<protein>
    <submittedName>
        <fullName evidence="2">Uncharacterized protein</fullName>
    </submittedName>
</protein>
<dbReference type="EMBL" id="JAUHHV010000001">
    <property type="protein sequence ID" value="KAK1437856.1"/>
    <property type="molecule type" value="Genomic_DNA"/>
</dbReference>
<sequence>MRGCKRSKTTHQSPTSPPHHTPSLPHPQLTSSIRPSTNKSNPTTPLYSHTTLLHTPNQPTQQFQKASQH</sequence>
<proteinExistence type="predicted"/>
<evidence type="ECO:0000313" key="2">
    <source>
        <dbReference type="EMBL" id="KAK1437856.1"/>
    </source>
</evidence>
<name>A0AAD8LES0_TARER</name>
<dbReference type="AlphaFoldDB" id="A0AAD8LES0"/>
<gene>
    <name evidence="2" type="ORF">QVD17_03656</name>
</gene>
<organism evidence="2 3">
    <name type="scientific">Tagetes erecta</name>
    <name type="common">African marigold</name>
    <dbReference type="NCBI Taxonomy" id="13708"/>
    <lineage>
        <taxon>Eukaryota</taxon>
        <taxon>Viridiplantae</taxon>
        <taxon>Streptophyta</taxon>
        <taxon>Embryophyta</taxon>
        <taxon>Tracheophyta</taxon>
        <taxon>Spermatophyta</taxon>
        <taxon>Magnoliopsida</taxon>
        <taxon>eudicotyledons</taxon>
        <taxon>Gunneridae</taxon>
        <taxon>Pentapetalae</taxon>
        <taxon>asterids</taxon>
        <taxon>campanulids</taxon>
        <taxon>Asterales</taxon>
        <taxon>Asteraceae</taxon>
        <taxon>Asteroideae</taxon>
        <taxon>Heliantheae alliance</taxon>
        <taxon>Tageteae</taxon>
        <taxon>Tagetes</taxon>
    </lineage>
</organism>
<keyword evidence="3" id="KW-1185">Reference proteome</keyword>
<feature type="compositionally biased region" description="Polar residues" evidence="1">
    <location>
        <begin position="31"/>
        <end position="69"/>
    </location>
</feature>
<dbReference type="Proteomes" id="UP001229421">
    <property type="component" value="Unassembled WGS sequence"/>
</dbReference>
<reference evidence="2" key="1">
    <citation type="journal article" date="2023" name="bioRxiv">
        <title>Improved chromosome-level genome assembly for marigold (Tagetes erecta).</title>
        <authorList>
            <person name="Jiang F."/>
            <person name="Yuan L."/>
            <person name="Wang S."/>
            <person name="Wang H."/>
            <person name="Xu D."/>
            <person name="Wang A."/>
            <person name="Fan W."/>
        </authorList>
    </citation>
    <scope>NUCLEOTIDE SEQUENCE</scope>
    <source>
        <strain evidence="2">WSJ</strain>
        <tissue evidence="2">Leaf</tissue>
    </source>
</reference>
<feature type="compositionally biased region" description="Low complexity" evidence="1">
    <location>
        <begin position="21"/>
        <end position="30"/>
    </location>
</feature>
<comment type="caution">
    <text evidence="2">The sequence shown here is derived from an EMBL/GenBank/DDBJ whole genome shotgun (WGS) entry which is preliminary data.</text>
</comment>